<dbReference type="AlphaFoldDB" id="A0AAV2WJQ2"/>
<reference evidence="10" key="1">
    <citation type="submission" date="2014-05" db="EMBL/GenBank/DDBJ databases">
        <authorList>
            <person name="Urmite Genomes"/>
        </authorList>
    </citation>
    <scope>NUCLEOTIDE SEQUENCE</scope>
    <source>
        <strain evidence="10">DSM 44074</strain>
    </source>
</reference>
<keyword evidence="3" id="KW-1003">Cell membrane</keyword>
<evidence type="ECO:0000313" key="10">
    <source>
        <dbReference type="EMBL" id="CDQ44460.1"/>
    </source>
</evidence>
<feature type="transmembrane region" description="Helical" evidence="8">
    <location>
        <begin position="213"/>
        <end position="232"/>
    </location>
</feature>
<keyword evidence="4 8" id="KW-0812">Transmembrane</keyword>
<comment type="similarity">
    <text evidence="2">Belongs to the resistance-nodulation-cell division (RND) (TC 2.A.6) family. MmpL subfamily.</text>
</comment>
<comment type="subcellular location">
    <subcellularLocation>
        <location evidence="1">Cell membrane</location>
        <topology evidence="1">Multi-pass membrane protein</topology>
    </subcellularLocation>
</comment>
<dbReference type="SUPFAM" id="SSF82866">
    <property type="entry name" value="Multidrug efflux transporter AcrB transmembrane domain"/>
    <property type="match status" value="2"/>
</dbReference>
<sequence>MTIPKVFRGIAGELRHPIRMSDVRTAAEDRPWWARALYGLSLPIVLGWLVVVGALNIAVPQLETVIDQHAKSFLPDEASAVQALVKMGDHFGGGGSNNFVYLLVEGQQPLDGPARDYYDAVVHRLTADERHVSSIMNLWSDPDLAPAAQSADGRAAYGLVNLTGNMGTAAAMESTRVARDIIAAVPAPEGVSAHITGPSAVVNDELVAISDSILRLIILCSVLVTAVLLAVYRSPVTALVPLITVAASLGGARALIALFSQMEWISVSIFAAALSAVVVLGAGTNYGIFLVGRYQEGRRRGLDSEAAFYAALSGVAHIIIASALTVAGAMACLTLTRLSIFSTSGLPCTIAIIVTLCAALTLGPALLAILIRMGYVEPRGDGSARRWRRIATAVVRWPGPVLTGATAILLVAIAFVPMYQPSYDERRAQPTDSPANMGFAAADRHLPPNVMAPSVVIIEADHDMRNPADLIALERLTAAIAGLDGIDAVQGMTRPLKAPIAQGTLASQAGYIGSRIEQSAALLNARLGDIEAVESALDGLDGSARALSSALSRGQSGAVDVVSAMTVLKSEAVNLTSKLAIVQDASQPAVDVLRGLPQCQSIEVCQGALTGFSLIDDVRGLDELSAKVEQGTAAAAAALPDAASQIPAITTAIARVRQVIQPLKSSLQALIPQTTEITAFLDEVSRSYAEGAPSTGFFLPAQAIDSPLFRSAVPYFFSSDGTVTRMVVTPEIEGFSRQAMDLSERVIPAALGAIKGTSLQGATVSIGGPGGTLLNIESFAHEDFIAIAVAAFAFVFCVVLVLLRSLVAAVVVITTVGISYLAALGLGVFVWQTLVGNPLHWAVAPVAFSFLVAVGADYNMLLVSRMKEEMAAGTSTGLIRAMVGTGSVVTTAGLTFGATMFAMLGSSATNIAQIGTTVAFGLVIDTLIVRSLMVPAIARLCGRWFWWPTAFVRMPAHAGSASPTLDPTRNAREERLHT</sequence>
<keyword evidence="6 8" id="KW-0472">Membrane</keyword>
<gene>
    <name evidence="10" type="ORF">BN1047_02339</name>
</gene>
<evidence type="ECO:0000256" key="4">
    <source>
        <dbReference type="ARBA" id="ARBA00022692"/>
    </source>
</evidence>
<evidence type="ECO:0000256" key="3">
    <source>
        <dbReference type="ARBA" id="ARBA00022475"/>
    </source>
</evidence>
<feature type="transmembrane region" description="Helical" evidence="8">
    <location>
        <begin position="881"/>
        <end position="904"/>
    </location>
</feature>
<evidence type="ECO:0000256" key="5">
    <source>
        <dbReference type="ARBA" id="ARBA00022989"/>
    </source>
</evidence>
<feature type="transmembrane region" description="Helical" evidence="8">
    <location>
        <begin position="239"/>
        <end position="259"/>
    </location>
</feature>
<feature type="transmembrane region" description="Helical" evidence="8">
    <location>
        <begin position="394"/>
        <end position="419"/>
    </location>
</feature>
<evidence type="ECO:0000259" key="9">
    <source>
        <dbReference type="Pfam" id="PF03176"/>
    </source>
</evidence>
<dbReference type="GO" id="GO:0005886">
    <property type="term" value="C:plasma membrane"/>
    <property type="evidence" value="ECO:0007669"/>
    <property type="project" value="UniProtKB-SubCell"/>
</dbReference>
<feature type="transmembrane region" description="Helical" evidence="8">
    <location>
        <begin position="306"/>
        <end position="330"/>
    </location>
</feature>
<dbReference type="Proteomes" id="UP000028864">
    <property type="component" value="Unassembled WGS sequence"/>
</dbReference>
<dbReference type="InterPro" id="IPR004869">
    <property type="entry name" value="MMPL_dom"/>
</dbReference>
<evidence type="ECO:0000256" key="8">
    <source>
        <dbReference type="SAM" id="Phobius"/>
    </source>
</evidence>
<feature type="region of interest" description="Disordered" evidence="7">
    <location>
        <begin position="958"/>
        <end position="978"/>
    </location>
</feature>
<reference evidence="10" key="2">
    <citation type="submission" date="2015-09" db="EMBL/GenBank/DDBJ databases">
        <title>Draft genome sequence of Mycobacterium neoaurum DSM 44074.</title>
        <authorList>
            <person name="Croce O."/>
            <person name="Robert C."/>
            <person name="Raoult D."/>
            <person name="Drancourt M."/>
        </authorList>
    </citation>
    <scope>NUCLEOTIDE SEQUENCE</scope>
    <source>
        <strain evidence="10">DSM 44074</strain>
    </source>
</reference>
<name>A0AAV2WJQ2_MYCNE</name>
<feature type="transmembrane region" description="Helical" evidence="8">
    <location>
        <begin position="910"/>
        <end position="929"/>
    </location>
</feature>
<keyword evidence="5 8" id="KW-1133">Transmembrane helix</keyword>
<dbReference type="PANTHER" id="PTHR33406:SF6">
    <property type="entry name" value="MEMBRANE PROTEIN YDGH-RELATED"/>
    <property type="match status" value="1"/>
</dbReference>
<dbReference type="Gene3D" id="1.20.1640.10">
    <property type="entry name" value="Multidrug efflux transporter AcrB transmembrane domain"/>
    <property type="match status" value="2"/>
</dbReference>
<feature type="transmembrane region" description="Helical" evidence="8">
    <location>
        <begin position="810"/>
        <end position="833"/>
    </location>
</feature>
<evidence type="ECO:0000313" key="11">
    <source>
        <dbReference type="Proteomes" id="UP000028864"/>
    </source>
</evidence>
<feature type="transmembrane region" description="Helical" evidence="8">
    <location>
        <begin position="37"/>
        <end position="59"/>
    </location>
</feature>
<evidence type="ECO:0000256" key="7">
    <source>
        <dbReference type="SAM" id="MobiDB-lite"/>
    </source>
</evidence>
<evidence type="ECO:0000256" key="6">
    <source>
        <dbReference type="ARBA" id="ARBA00023136"/>
    </source>
</evidence>
<dbReference type="PANTHER" id="PTHR33406">
    <property type="entry name" value="MEMBRANE PROTEIN MJ1562-RELATED"/>
    <property type="match status" value="1"/>
</dbReference>
<proteinExistence type="inferred from homology"/>
<evidence type="ECO:0000256" key="2">
    <source>
        <dbReference type="ARBA" id="ARBA00010157"/>
    </source>
</evidence>
<accession>A0AAV2WJQ2</accession>
<feature type="transmembrane region" description="Helical" evidence="8">
    <location>
        <begin position="839"/>
        <end position="860"/>
    </location>
</feature>
<feature type="domain" description="Membrane transport protein MMPL" evidence="9">
    <location>
        <begin position="628"/>
        <end position="955"/>
    </location>
</feature>
<feature type="transmembrane region" description="Helical" evidence="8">
    <location>
        <begin position="265"/>
        <end position="294"/>
    </location>
</feature>
<feature type="transmembrane region" description="Helical" evidence="8">
    <location>
        <begin position="784"/>
        <end position="803"/>
    </location>
</feature>
<feature type="compositionally biased region" description="Basic and acidic residues" evidence="7">
    <location>
        <begin position="969"/>
        <end position="978"/>
    </location>
</feature>
<protein>
    <submittedName>
        <fullName evidence="10">Membrane protein MmpL</fullName>
    </submittedName>
</protein>
<dbReference type="EMBL" id="LK021338">
    <property type="protein sequence ID" value="CDQ44460.1"/>
    <property type="molecule type" value="Genomic_DNA"/>
</dbReference>
<feature type="transmembrane region" description="Helical" evidence="8">
    <location>
        <begin position="350"/>
        <end position="373"/>
    </location>
</feature>
<evidence type="ECO:0000256" key="1">
    <source>
        <dbReference type="ARBA" id="ARBA00004651"/>
    </source>
</evidence>
<organism evidence="10 11">
    <name type="scientific">Mycolicibacterium neoaurum</name>
    <name type="common">Mycobacterium neoaurum</name>
    <dbReference type="NCBI Taxonomy" id="1795"/>
    <lineage>
        <taxon>Bacteria</taxon>
        <taxon>Bacillati</taxon>
        <taxon>Actinomycetota</taxon>
        <taxon>Actinomycetes</taxon>
        <taxon>Mycobacteriales</taxon>
        <taxon>Mycobacteriaceae</taxon>
        <taxon>Mycolicibacterium</taxon>
    </lineage>
</organism>
<feature type="domain" description="Membrane transport protein MMPL" evidence="9">
    <location>
        <begin position="73"/>
        <end position="401"/>
    </location>
</feature>
<dbReference type="Pfam" id="PF03176">
    <property type="entry name" value="MMPL"/>
    <property type="match status" value="2"/>
</dbReference>
<dbReference type="InterPro" id="IPR050545">
    <property type="entry name" value="Mycobact_MmpL"/>
</dbReference>